<evidence type="ECO:0000313" key="3">
    <source>
        <dbReference type="EMBL" id="VCT85011.1"/>
    </source>
</evidence>
<reference evidence="3 4" key="1">
    <citation type="submission" date="2018-06" db="EMBL/GenBank/DDBJ databases">
        <authorList>
            <consortium name="IHU Genomes"/>
        </authorList>
    </citation>
    <scope>NUCLEOTIDE SEQUENCE [LARGE SCALE GENOMIC DNA]</scope>
    <source>
        <strain evidence="3 4">NEC25</strain>
    </source>
</reference>
<dbReference type="InterPro" id="IPR045751">
    <property type="entry name" value="DUF6179"/>
</dbReference>
<keyword evidence="1" id="KW-0175">Coiled coil</keyword>
<accession>A0A650MEI4</accession>
<dbReference type="Pfam" id="PF19677">
    <property type="entry name" value="DUF6179"/>
    <property type="match status" value="1"/>
</dbReference>
<feature type="coiled-coil region" evidence="1">
    <location>
        <begin position="363"/>
        <end position="390"/>
    </location>
</feature>
<dbReference type="EMBL" id="UWJD01000002">
    <property type="protein sequence ID" value="VCT85011.1"/>
    <property type="molecule type" value="Genomic_DNA"/>
</dbReference>
<dbReference type="RefSeq" id="WP_230143511.1">
    <property type="nucleotide sequence ID" value="NZ_CAKJVE010000004.1"/>
</dbReference>
<evidence type="ECO:0000313" key="4">
    <source>
        <dbReference type="Proteomes" id="UP000431451"/>
    </source>
</evidence>
<dbReference type="AlphaFoldDB" id="A0A650MEI4"/>
<dbReference type="Proteomes" id="UP000789738">
    <property type="component" value="Unassembled WGS sequence"/>
</dbReference>
<reference evidence="2" key="2">
    <citation type="submission" date="2021-10" db="EMBL/GenBank/DDBJ databases">
        <authorList>
            <person name="Mesa V."/>
        </authorList>
    </citation>
    <scope>NUCLEOTIDE SEQUENCE</scope>
    <source>
        <strain evidence="2">CC3_PB</strain>
    </source>
</reference>
<name>A0A650MEI4_9CLOT</name>
<dbReference type="Proteomes" id="UP000431451">
    <property type="component" value="Unassembled WGS sequence"/>
</dbReference>
<protein>
    <submittedName>
        <fullName evidence="3">Uncharacterized protein</fullName>
    </submittedName>
</protein>
<organism evidence="3 4">
    <name type="scientific">Clostridium neonatale</name>
    <dbReference type="NCBI Taxonomy" id="137838"/>
    <lineage>
        <taxon>Bacteria</taxon>
        <taxon>Bacillati</taxon>
        <taxon>Bacillota</taxon>
        <taxon>Clostridia</taxon>
        <taxon>Eubacteriales</taxon>
        <taxon>Clostridiaceae</taxon>
        <taxon>Clostridium</taxon>
    </lineage>
</organism>
<proteinExistence type="predicted"/>
<gene>
    <name evidence="2" type="ORF">CNEO_42660</name>
    <name evidence="3" type="ORF">CNEONATNEC25_02612</name>
</gene>
<sequence>MSNEKTIIEDKEDIIKYAENIIKYEIIKREDLSEECFLNDLLSKAYEKRLIEDKELEKIYFERLQSLQTLLKYYTKDESSSVMLETADDLLKCINYTISVYLKQFERVDEILKKLKSESIDDMLNKGNIIIKANVEYSRSLLKRIQKNKLKVANYSYDDTANYGISIFFKQYDDFFGAHESPGSIDYQLAIELKDYVGVEYMRNYLERLNLENEFCFNFDEDNIKKLLKGYDKNSELLLLNIFEIVLTNCLGLIICNKEIKNLHISEHDREIIKDKLKKLSKEEIKGLLLRCGKECVRILVIRNNDLVDYIDQCVNKMTYSIYEGVQLDKLQNIFVSFAKENEEEIIEYIDKEKMSNEKFRKVAEQIRECSDLEEKIEIINSKIKSLADLNDVLDSECLFDDEYVTYFNSLNNMQIILISKYIDVYGLEREWHDYFEAYLDKLSSEERENMVNVKVRIILS</sequence>
<evidence type="ECO:0000313" key="2">
    <source>
        <dbReference type="EMBL" id="CAG9706793.1"/>
    </source>
</evidence>
<dbReference type="EMBL" id="CAKJVE010000004">
    <property type="protein sequence ID" value="CAG9706793.1"/>
    <property type="molecule type" value="Genomic_DNA"/>
</dbReference>
<evidence type="ECO:0000256" key="1">
    <source>
        <dbReference type="SAM" id="Coils"/>
    </source>
</evidence>